<evidence type="ECO:0000313" key="2">
    <source>
        <dbReference type="EMBL" id="HAT3810717.1"/>
    </source>
</evidence>
<organism evidence="2 3">
    <name type="scientific">Morganella morganii</name>
    <name type="common">Proteus morganii</name>
    <dbReference type="NCBI Taxonomy" id="582"/>
    <lineage>
        <taxon>Bacteria</taxon>
        <taxon>Pseudomonadati</taxon>
        <taxon>Pseudomonadota</taxon>
        <taxon>Gammaproteobacteria</taxon>
        <taxon>Enterobacterales</taxon>
        <taxon>Morganellaceae</taxon>
        <taxon>Morganella</taxon>
    </lineage>
</organism>
<name>A0AAN5MI15_MORMO</name>
<accession>A0AAN5MI15</accession>
<feature type="compositionally biased region" description="Polar residues" evidence="1">
    <location>
        <begin position="1"/>
        <end position="18"/>
    </location>
</feature>
<dbReference type="EMBL" id="DACSWI010000014">
    <property type="protein sequence ID" value="HAT3810717.1"/>
    <property type="molecule type" value="Genomic_DNA"/>
</dbReference>
<dbReference type="AlphaFoldDB" id="A0AAN5MI15"/>
<reference evidence="2" key="1">
    <citation type="journal article" date="2018" name="Genome Biol.">
        <title>SKESA: strategic k-mer extension for scrupulous assemblies.</title>
        <authorList>
            <person name="Souvorov A."/>
            <person name="Agarwala R."/>
            <person name="Lipman D.J."/>
        </authorList>
    </citation>
    <scope>NUCLEOTIDE SEQUENCE</scope>
    <source>
        <strain evidence="2">Morganella morganii ARLG-3209</strain>
    </source>
</reference>
<reference evidence="2" key="2">
    <citation type="submission" date="2020-10" db="EMBL/GenBank/DDBJ databases">
        <authorList>
            <consortium name="NCBI Pathogen Detection Project"/>
        </authorList>
    </citation>
    <scope>NUCLEOTIDE SEQUENCE</scope>
    <source>
        <strain evidence="2">Morganella morganii ARLG-3209</strain>
    </source>
</reference>
<dbReference type="Proteomes" id="UP000865968">
    <property type="component" value="Unassembled WGS sequence"/>
</dbReference>
<sequence length="97" mass="11134">MVKRPSQQAINRTAVTSEQADELARKLADKPYGSEERQIINEEAEKQKRTTISINESLLLKIEDLALKNKREGKSHKSVSAIAREAFELYLEKYTEK</sequence>
<feature type="region of interest" description="Disordered" evidence="1">
    <location>
        <begin position="1"/>
        <end position="22"/>
    </location>
</feature>
<evidence type="ECO:0000313" key="3">
    <source>
        <dbReference type="Proteomes" id="UP000865968"/>
    </source>
</evidence>
<gene>
    <name evidence="2" type="ORF">I8608_003616</name>
</gene>
<evidence type="ECO:0000256" key="1">
    <source>
        <dbReference type="SAM" id="MobiDB-lite"/>
    </source>
</evidence>
<protein>
    <submittedName>
        <fullName evidence="2">CopG family transcriptional regulator</fullName>
    </submittedName>
</protein>
<comment type="caution">
    <text evidence="2">The sequence shown here is derived from an EMBL/GenBank/DDBJ whole genome shotgun (WGS) entry which is preliminary data.</text>
</comment>
<proteinExistence type="predicted"/>
<dbReference type="RefSeq" id="WP_392495358.1">
    <property type="nucleotide sequence ID" value="NZ_JBICJZ010000001.1"/>
</dbReference>